<dbReference type="Proteomes" id="UP000297716">
    <property type="component" value="Unassembled WGS sequence"/>
</dbReference>
<accession>A0A4Z0YHD5</accession>
<dbReference type="OrthoDB" id="4779542at2759"/>
<feature type="compositionally biased region" description="Polar residues" evidence="1">
    <location>
        <begin position="50"/>
        <end position="60"/>
    </location>
</feature>
<evidence type="ECO:0000313" key="3">
    <source>
        <dbReference type="Proteomes" id="UP000297716"/>
    </source>
</evidence>
<feature type="compositionally biased region" description="Basic and acidic residues" evidence="1">
    <location>
        <begin position="115"/>
        <end position="134"/>
    </location>
</feature>
<sequence length="249" mass="27281">MGLCIKPKENPEYNSKLDRCKLADNEPEKDYQYDQGYTGYLRKNEPDGDTSYSDVNSASNPTTPRKPLPTLPSKSQPTLPNGVGNSHGEQEFKNPFVWNVANTPSQKFPQFNTKNEIKIKAKVKSPDPAKEQGKSKKKREGPRYGISSHVIRTLKDGTVVRGKQGATFAGFIPYSRTDRQAPPSERAPAPSSDSLSPPPSSEFETSESSLESGSEYAQTTTEDDSAVMNSPKDAGVLAPKAITPEEEKI</sequence>
<dbReference type="AlphaFoldDB" id="A0A4Z0YHD5"/>
<evidence type="ECO:0000313" key="2">
    <source>
        <dbReference type="EMBL" id="TGJ82837.1"/>
    </source>
</evidence>
<feature type="compositionally biased region" description="Low complexity" evidence="1">
    <location>
        <begin position="181"/>
        <end position="215"/>
    </location>
</feature>
<dbReference type="EMBL" id="SKBN01000113">
    <property type="protein sequence ID" value="TGJ82837.1"/>
    <property type="molecule type" value="Genomic_DNA"/>
</dbReference>
<protein>
    <submittedName>
        <fullName evidence="2">Uncharacterized protein</fullName>
    </submittedName>
</protein>
<proteinExistence type="predicted"/>
<comment type="caution">
    <text evidence="2">The sequence shown here is derived from an EMBL/GenBank/DDBJ whole genome shotgun (WGS) entry which is preliminary data.</text>
</comment>
<organism evidence="2 3">
    <name type="scientific">Xylaria hypoxylon</name>
    <dbReference type="NCBI Taxonomy" id="37992"/>
    <lineage>
        <taxon>Eukaryota</taxon>
        <taxon>Fungi</taxon>
        <taxon>Dikarya</taxon>
        <taxon>Ascomycota</taxon>
        <taxon>Pezizomycotina</taxon>
        <taxon>Sordariomycetes</taxon>
        <taxon>Xylariomycetidae</taxon>
        <taxon>Xylariales</taxon>
        <taxon>Xylariaceae</taxon>
        <taxon>Xylaria</taxon>
    </lineage>
</organism>
<reference evidence="2 3" key="1">
    <citation type="submission" date="2019-03" db="EMBL/GenBank/DDBJ databases">
        <title>Draft genome sequence of Xylaria hypoxylon DSM 108379, a ubiquitous saprotrophic-parasitic fungi on hardwood.</title>
        <authorList>
            <person name="Buettner E."/>
            <person name="Leonhardt S."/>
            <person name="Gebauer A.M."/>
            <person name="Liers C."/>
            <person name="Hofrichter M."/>
            <person name="Kellner H."/>
        </authorList>
    </citation>
    <scope>NUCLEOTIDE SEQUENCE [LARGE SCALE GENOMIC DNA]</scope>
    <source>
        <strain evidence="2 3">DSM 108379</strain>
    </source>
</reference>
<evidence type="ECO:0000256" key="1">
    <source>
        <dbReference type="SAM" id="MobiDB-lite"/>
    </source>
</evidence>
<name>A0A4Z0YHD5_9PEZI</name>
<feature type="compositionally biased region" description="Basic and acidic residues" evidence="1">
    <location>
        <begin position="1"/>
        <end position="32"/>
    </location>
</feature>
<keyword evidence="3" id="KW-1185">Reference proteome</keyword>
<gene>
    <name evidence="2" type="ORF">E0Z10_g5926</name>
</gene>
<feature type="compositionally biased region" description="Polar residues" evidence="1">
    <location>
        <begin position="100"/>
        <end position="114"/>
    </location>
</feature>
<feature type="region of interest" description="Disordered" evidence="1">
    <location>
        <begin position="168"/>
        <end position="249"/>
    </location>
</feature>
<feature type="region of interest" description="Disordered" evidence="1">
    <location>
        <begin position="1"/>
        <end position="149"/>
    </location>
</feature>